<accession>A0ABW4RUA6</accession>
<dbReference type="InterPro" id="IPR018510">
    <property type="entry name" value="DAP_epimerase_AS"/>
</dbReference>
<comment type="subunit">
    <text evidence="8">Homodimer.</text>
</comment>
<evidence type="ECO:0000256" key="8">
    <source>
        <dbReference type="HAMAP-Rule" id="MF_00197"/>
    </source>
</evidence>
<evidence type="ECO:0000256" key="3">
    <source>
        <dbReference type="ARBA" id="ARBA00013080"/>
    </source>
</evidence>
<dbReference type="HAMAP" id="MF_00197">
    <property type="entry name" value="DAP_epimerase"/>
    <property type="match status" value="1"/>
</dbReference>
<comment type="catalytic activity">
    <reaction evidence="7 8">
        <text>(2S,6S)-2,6-diaminopimelate = meso-2,6-diaminopimelate</text>
        <dbReference type="Rhea" id="RHEA:15393"/>
        <dbReference type="ChEBI" id="CHEBI:57609"/>
        <dbReference type="ChEBI" id="CHEBI:57791"/>
        <dbReference type="EC" id="5.1.1.7"/>
    </reaction>
</comment>
<dbReference type="Pfam" id="PF01678">
    <property type="entry name" value="DAP_epimerase"/>
    <property type="match status" value="2"/>
</dbReference>
<evidence type="ECO:0000313" key="10">
    <source>
        <dbReference type="EMBL" id="MFD1888993.1"/>
    </source>
</evidence>
<evidence type="ECO:0000256" key="9">
    <source>
        <dbReference type="PROSITE-ProRule" id="PRU10125"/>
    </source>
</evidence>
<feature type="binding site" evidence="8">
    <location>
        <begin position="218"/>
        <end position="219"/>
    </location>
    <ligand>
        <name>substrate</name>
    </ligand>
</feature>
<dbReference type="Gene3D" id="3.10.310.10">
    <property type="entry name" value="Diaminopimelate Epimerase, Chain A, domain 1"/>
    <property type="match status" value="2"/>
</dbReference>
<dbReference type="GO" id="GO:0008837">
    <property type="term" value="F:diaminopimelate epimerase activity"/>
    <property type="evidence" value="ECO:0007669"/>
    <property type="project" value="UniProtKB-EC"/>
</dbReference>
<keyword evidence="8" id="KW-0963">Cytoplasm</keyword>
<dbReference type="EMBL" id="JBHUFZ010000005">
    <property type="protein sequence ID" value="MFD1888993.1"/>
    <property type="molecule type" value="Genomic_DNA"/>
</dbReference>
<evidence type="ECO:0000256" key="6">
    <source>
        <dbReference type="ARBA" id="ARBA00023235"/>
    </source>
</evidence>
<dbReference type="NCBIfam" id="TIGR00652">
    <property type="entry name" value="DapF"/>
    <property type="match status" value="1"/>
</dbReference>
<name>A0ABW4RUA6_9ACTN</name>
<feature type="site" description="Could be important to modulate the pK values of the two catalytic cysteine residues" evidence="8">
    <location>
        <position position="208"/>
    </location>
</feature>
<comment type="pathway">
    <text evidence="1 8">Amino-acid biosynthesis; L-lysine biosynthesis via DAP pathway; DL-2,6-diaminopimelate from LL-2,6-diaminopimelate: step 1/1.</text>
</comment>
<feature type="binding site" evidence="8">
    <location>
        <position position="14"/>
    </location>
    <ligand>
        <name>substrate</name>
    </ligand>
</feature>
<feature type="active site" description="Proton donor" evidence="8">
    <location>
        <position position="82"/>
    </location>
</feature>
<dbReference type="PANTHER" id="PTHR31689:SF0">
    <property type="entry name" value="DIAMINOPIMELATE EPIMERASE"/>
    <property type="match status" value="1"/>
</dbReference>
<organism evidence="10 11">
    <name type="scientific">Luteococcus peritonei</name>
    <dbReference type="NCBI Taxonomy" id="88874"/>
    <lineage>
        <taxon>Bacteria</taxon>
        <taxon>Bacillati</taxon>
        <taxon>Actinomycetota</taxon>
        <taxon>Actinomycetes</taxon>
        <taxon>Propionibacteriales</taxon>
        <taxon>Propionibacteriaceae</taxon>
        <taxon>Luteococcus</taxon>
    </lineage>
</organism>
<evidence type="ECO:0000313" key="11">
    <source>
        <dbReference type="Proteomes" id="UP001597326"/>
    </source>
</evidence>
<comment type="subcellular location">
    <subcellularLocation>
        <location evidence="8">Cytoplasm</location>
    </subcellularLocation>
</comment>
<comment type="caution">
    <text evidence="8">Lacks conserved residue(s) required for the propagation of feature annotation.</text>
</comment>
<dbReference type="RefSeq" id="WP_343874960.1">
    <property type="nucleotide sequence ID" value="NZ_BAAAIX010000028.1"/>
</dbReference>
<comment type="function">
    <text evidence="8">Catalyzes the stereoinversion of LL-2,6-diaminopimelate (L,L-DAP) to meso-diaminopimelate (meso-DAP), a precursor of L-lysine and an essential component of the bacterial peptidoglycan.</text>
</comment>
<dbReference type="PROSITE" id="PS01326">
    <property type="entry name" value="DAP_EPIMERASE"/>
    <property type="match status" value="1"/>
</dbReference>
<keyword evidence="5 8" id="KW-0457">Lysine biosynthesis</keyword>
<dbReference type="PANTHER" id="PTHR31689">
    <property type="entry name" value="DIAMINOPIMELATE EPIMERASE, CHLOROPLASTIC"/>
    <property type="match status" value="1"/>
</dbReference>
<protein>
    <recommendedName>
        <fullName evidence="3 8">Diaminopimelate epimerase</fullName>
        <shortName evidence="8">DAP epimerase</shortName>
        <ecNumber evidence="3 8">5.1.1.7</ecNumber>
    </recommendedName>
    <alternativeName>
        <fullName evidence="8">PLP-independent amino acid racemase</fullName>
    </alternativeName>
</protein>
<evidence type="ECO:0000256" key="1">
    <source>
        <dbReference type="ARBA" id="ARBA00005196"/>
    </source>
</evidence>
<dbReference type="Proteomes" id="UP001597326">
    <property type="component" value="Unassembled WGS sequence"/>
</dbReference>
<proteinExistence type="inferred from homology"/>
<feature type="binding site" evidence="8">
    <location>
        <position position="190"/>
    </location>
    <ligand>
        <name>substrate</name>
    </ligand>
</feature>
<feature type="binding site" evidence="8">
    <location>
        <begin position="83"/>
        <end position="84"/>
    </location>
    <ligand>
        <name>substrate</name>
    </ligand>
</feature>
<feature type="active site" evidence="9">
    <location>
        <position position="82"/>
    </location>
</feature>
<keyword evidence="6 8" id="KW-0413">Isomerase</keyword>
<feature type="binding site" evidence="8">
    <location>
        <position position="73"/>
    </location>
    <ligand>
        <name>substrate</name>
    </ligand>
</feature>
<reference evidence="11" key="1">
    <citation type="journal article" date="2019" name="Int. J. Syst. Evol. Microbiol.">
        <title>The Global Catalogue of Microorganisms (GCM) 10K type strain sequencing project: providing services to taxonomists for standard genome sequencing and annotation.</title>
        <authorList>
            <consortium name="The Broad Institute Genomics Platform"/>
            <consortium name="The Broad Institute Genome Sequencing Center for Infectious Disease"/>
            <person name="Wu L."/>
            <person name="Ma J."/>
        </authorList>
    </citation>
    <scope>NUCLEOTIDE SEQUENCE [LARGE SCALE GENOMIC DNA]</scope>
    <source>
        <strain evidence="11">CAIM 431</strain>
    </source>
</reference>
<feature type="binding site" evidence="8">
    <location>
        <begin position="208"/>
        <end position="209"/>
    </location>
    <ligand>
        <name>substrate</name>
    </ligand>
</feature>
<gene>
    <name evidence="8 10" type="primary">dapF</name>
    <name evidence="10" type="ORF">ACFSCS_02185</name>
</gene>
<evidence type="ECO:0000256" key="7">
    <source>
        <dbReference type="ARBA" id="ARBA00051712"/>
    </source>
</evidence>
<evidence type="ECO:0000256" key="2">
    <source>
        <dbReference type="ARBA" id="ARBA00010219"/>
    </source>
</evidence>
<feature type="binding site" evidence="8">
    <location>
        <position position="156"/>
    </location>
    <ligand>
        <name>substrate</name>
    </ligand>
</feature>
<dbReference type="EC" id="5.1.1.7" evidence="3 8"/>
<keyword evidence="4 8" id="KW-0028">Amino-acid biosynthesis</keyword>
<comment type="similarity">
    <text evidence="2 8">Belongs to the diaminopimelate epimerase family.</text>
</comment>
<comment type="caution">
    <text evidence="10">The sequence shown here is derived from an EMBL/GenBank/DDBJ whole genome shotgun (WGS) entry which is preliminary data.</text>
</comment>
<feature type="active site" description="Proton acceptor" evidence="8">
    <location>
        <position position="217"/>
    </location>
</feature>
<feature type="site" description="Could be important to modulate the pK values of the two catalytic cysteine residues" evidence="8">
    <location>
        <position position="158"/>
    </location>
</feature>
<evidence type="ECO:0000256" key="5">
    <source>
        <dbReference type="ARBA" id="ARBA00023154"/>
    </source>
</evidence>
<dbReference type="SUPFAM" id="SSF54506">
    <property type="entry name" value="Diaminopimelate epimerase-like"/>
    <property type="match status" value="2"/>
</dbReference>
<evidence type="ECO:0000256" key="4">
    <source>
        <dbReference type="ARBA" id="ARBA00022605"/>
    </source>
</evidence>
<keyword evidence="11" id="KW-1185">Reference proteome</keyword>
<dbReference type="InterPro" id="IPR001653">
    <property type="entry name" value="DAP_epimerase_DapF"/>
</dbReference>
<sequence length="277" mass="29591">MKSLTFTKGHGTRNDFVIIADRHGMVPVTAAEVRFLCDRRGGIGADGLLRVTMAGQMPDWDGPKDLWFMDYRNADGSIAEMCGNGLRVFARYLMENDLVEVAEHFDVATRAGVRRIWPQLDGTIRTSMGRVGVAQGPVTVSTTQGSWAATQVDVGNPHAVVVLDEQVSLAELDLSRAPEVPAEAYPQGANVEFVEVLDERHIRMRVHERGSGETMSCGTGTVAAAAAHARLTGLGDGEVRVDVPGGTLRVGLAEGEATLCGPAVLVARGEAMLPDNL</sequence>